<sequence>MEQMNTRINDLSLDQQQAELIPEVLDQRLLVEIDALCDRYLCPYRMVDPLKCAVHVSSVMKVGDVTTIAVSLKDSEGDGCRLQQCVTLELCCIRFGEKLAGKVVEQSPSSYESRISPNVRTRGQCQVVAKVNDIAIGSKPIAVLVECPPHMLGEPVHIINDIQQPGCLKIYNTRMFCRTAEGVCILDLENINKPLVKSGIFPRDGKIESWWPSEMLVYGTHLLVSDPRNGKVHKFRLDGQYVRSTATNKDNLQTPNGLSMSPSGMLYVCDSDRHCIHVFNPDLTFSSTFGSHGSIPGRFCWPDNIAFDSSGNFYVTDYSNDRIQCFSHNGTLKWYTETTAGLKEPNVMHIVENEIFVTDLGGVSVFTTEGHFITRFASMCAASESKSSADGIAIDSDGFVFVSDTPRNRIVIF</sequence>
<accession>A0AA35R9N1</accession>
<dbReference type="EMBL" id="CASHTH010000767">
    <property type="protein sequence ID" value="CAI8007409.1"/>
    <property type="molecule type" value="Genomic_DNA"/>
</dbReference>
<organism evidence="4 5">
    <name type="scientific">Geodia barretti</name>
    <name type="common">Barrett's horny sponge</name>
    <dbReference type="NCBI Taxonomy" id="519541"/>
    <lineage>
        <taxon>Eukaryota</taxon>
        <taxon>Metazoa</taxon>
        <taxon>Porifera</taxon>
        <taxon>Demospongiae</taxon>
        <taxon>Heteroscleromorpha</taxon>
        <taxon>Tetractinellida</taxon>
        <taxon>Astrophorina</taxon>
        <taxon>Geodiidae</taxon>
        <taxon>Geodia</taxon>
    </lineage>
</organism>
<dbReference type="PROSITE" id="PS51125">
    <property type="entry name" value="NHL"/>
    <property type="match status" value="2"/>
</dbReference>
<protein>
    <submittedName>
        <fullName evidence="4">Tripartite motif-containing protein 3</fullName>
    </submittedName>
</protein>
<dbReference type="PANTHER" id="PTHR24104">
    <property type="entry name" value="E3 UBIQUITIN-PROTEIN LIGASE NHLRC1-RELATED"/>
    <property type="match status" value="1"/>
</dbReference>
<dbReference type="Pfam" id="PF08450">
    <property type="entry name" value="SGL"/>
    <property type="match status" value="1"/>
</dbReference>
<dbReference type="InterPro" id="IPR011042">
    <property type="entry name" value="6-blade_b-propeller_TolB-like"/>
</dbReference>
<dbReference type="InterPro" id="IPR001258">
    <property type="entry name" value="NHL_repeat"/>
</dbReference>
<feature type="domain" description="SMP-30/Gluconolactonase/LRE-like region" evidence="3">
    <location>
        <begin position="220"/>
        <end position="332"/>
    </location>
</feature>
<dbReference type="Pfam" id="PF01436">
    <property type="entry name" value="NHL"/>
    <property type="match status" value="1"/>
</dbReference>
<keyword evidence="1" id="KW-0677">Repeat</keyword>
<dbReference type="GO" id="GO:0008270">
    <property type="term" value="F:zinc ion binding"/>
    <property type="evidence" value="ECO:0007669"/>
    <property type="project" value="UniProtKB-KW"/>
</dbReference>
<dbReference type="PANTHER" id="PTHR24104:SF25">
    <property type="entry name" value="PROTEIN LIN-41"/>
    <property type="match status" value="1"/>
</dbReference>
<dbReference type="AlphaFoldDB" id="A0AA35R9N1"/>
<keyword evidence="5" id="KW-1185">Reference proteome</keyword>
<name>A0AA35R9N1_GEOBA</name>
<evidence type="ECO:0000313" key="5">
    <source>
        <dbReference type="Proteomes" id="UP001174909"/>
    </source>
</evidence>
<proteinExistence type="predicted"/>
<evidence type="ECO:0000259" key="3">
    <source>
        <dbReference type="Pfam" id="PF08450"/>
    </source>
</evidence>
<comment type="caution">
    <text evidence="4">The sequence shown here is derived from an EMBL/GenBank/DDBJ whole genome shotgun (WGS) entry which is preliminary data.</text>
</comment>
<gene>
    <name evidence="4" type="ORF">GBAR_LOCUS5183</name>
</gene>
<dbReference type="InterPro" id="IPR013658">
    <property type="entry name" value="SGL"/>
</dbReference>
<dbReference type="SUPFAM" id="SSF101898">
    <property type="entry name" value="NHL repeat"/>
    <property type="match status" value="1"/>
</dbReference>
<reference evidence="4" key="1">
    <citation type="submission" date="2023-03" db="EMBL/GenBank/DDBJ databases">
        <authorList>
            <person name="Steffen K."/>
            <person name="Cardenas P."/>
        </authorList>
    </citation>
    <scope>NUCLEOTIDE SEQUENCE</scope>
</reference>
<dbReference type="Proteomes" id="UP001174909">
    <property type="component" value="Unassembled WGS sequence"/>
</dbReference>
<dbReference type="CDD" id="cd05819">
    <property type="entry name" value="NHL"/>
    <property type="match status" value="1"/>
</dbReference>
<dbReference type="InterPro" id="IPR050952">
    <property type="entry name" value="TRIM-NHL_E3_ligases"/>
</dbReference>
<evidence type="ECO:0000256" key="1">
    <source>
        <dbReference type="ARBA" id="ARBA00022737"/>
    </source>
</evidence>
<feature type="repeat" description="NHL" evidence="2">
    <location>
        <begin position="286"/>
        <end position="329"/>
    </location>
</feature>
<dbReference type="Gene3D" id="2.120.10.30">
    <property type="entry name" value="TolB, C-terminal domain"/>
    <property type="match status" value="2"/>
</dbReference>
<feature type="repeat" description="NHL" evidence="2">
    <location>
        <begin position="239"/>
        <end position="282"/>
    </location>
</feature>
<evidence type="ECO:0000256" key="2">
    <source>
        <dbReference type="PROSITE-ProRule" id="PRU00504"/>
    </source>
</evidence>
<evidence type="ECO:0000313" key="4">
    <source>
        <dbReference type="EMBL" id="CAI8007409.1"/>
    </source>
</evidence>